<dbReference type="Pfam" id="PF01717">
    <property type="entry name" value="Meth_synt_2"/>
    <property type="match status" value="3"/>
</dbReference>
<dbReference type="AlphaFoldDB" id="A0AAU9XQC0"/>
<keyword evidence="2" id="KW-0479">Metal-binding</keyword>
<comment type="caution">
    <text evidence="5">The sequence shown here is derived from an EMBL/GenBank/DDBJ whole genome shotgun (WGS) entry which is preliminary data.</text>
</comment>
<protein>
    <recommendedName>
        <fullName evidence="4">Cobalamin-independent methionine synthase MetE C-terminal/archaeal domain-containing protein</fullName>
    </recommendedName>
</protein>
<dbReference type="InterPro" id="IPR038071">
    <property type="entry name" value="UROD/MetE-like_sf"/>
</dbReference>
<keyword evidence="3" id="KW-0862">Zinc</keyword>
<organism evidence="5 6">
    <name type="scientific">Pocillopora meandrina</name>
    <dbReference type="NCBI Taxonomy" id="46732"/>
    <lineage>
        <taxon>Eukaryota</taxon>
        <taxon>Metazoa</taxon>
        <taxon>Cnidaria</taxon>
        <taxon>Anthozoa</taxon>
        <taxon>Hexacorallia</taxon>
        <taxon>Scleractinia</taxon>
        <taxon>Astrocoeniina</taxon>
        <taxon>Pocilloporidae</taxon>
        <taxon>Pocillopora</taxon>
    </lineage>
</organism>
<gene>
    <name evidence="5" type="ORF">PMEA_00027137</name>
</gene>
<evidence type="ECO:0000313" key="5">
    <source>
        <dbReference type="EMBL" id="CAH3153481.1"/>
    </source>
</evidence>
<dbReference type="GO" id="GO:0003871">
    <property type="term" value="F:5-methyltetrahydropteroyltriglutamate-homocysteine S-methyltransferase activity"/>
    <property type="evidence" value="ECO:0007669"/>
    <property type="project" value="InterPro"/>
</dbReference>
<dbReference type="PANTHER" id="PTHR30519">
    <property type="entry name" value="5-METHYLTETRAHYDROPTEROYLTRIGLUTAMATE--HOMOCYSTEINE METHYLTRANSFERASE"/>
    <property type="match status" value="1"/>
</dbReference>
<reference evidence="5 6" key="1">
    <citation type="submission" date="2022-05" db="EMBL/GenBank/DDBJ databases">
        <authorList>
            <consortium name="Genoscope - CEA"/>
            <person name="William W."/>
        </authorList>
    </citation>
    <scope>NUCLEOTIDE SEQUENCE [LARGE SCALE GENOMIC DNA]</scope>
</reference>
<feature type="domain" description="Cobalamin-independent methionine synthase MetE C-terminal/archaeal" evidence="4">
    <location>
        <begin position="41"/>
        <end position="196"/>
    </location>
</feature>
<name>A0AAU9XQC0_9CNID</name>
<dbReference type="Proteomes" id="UP001159428">
    <property type="component" value="Unassembled WGS sequence"/>
</dbReference>
<evidence type="ECO:0000256" key="1">
    <source>
        <dbReference type="ARBA" id="ARBA00001947"/>
    </source>
</evidence>
<evidence type="ECO:0000259" key="4">
    <source>
        <dbReference type="Pfam" id="PF01717"/>
    </source>
</evidence>
<dbReference type="InterPro" id="IPR002629">
    <property type="entry name" value="Met_Synth_C/arc"/>
</dbReference>
<feature type="domain" description="Cobalamin-independent methionine synthase MetE C-terminal/archaeal" evidence="4">
    <location>
        <begin position="251"/>
        <end position="409"/>
    </location>
</feature>
<evidence type="ECO:0000313" key="6">
    <source>
        <dbReference type="Proteomes" id="UP001159428"/>
    </source>
</evidence>
<dbReference type="CDD" id="cd03311">
    <property type="entry name" value="CIMS_C_terminal_like"/>
    <property type="match status" value="1"/>
</dbReference>
<feature type="domain" description="Cobalamin-independent methionine synthase MetE C-terminal/archaeal" evidence="4">
    <location>
        <begin position="467"/>
        <end position="561"/>
    </location>
</feature>
<dbReference type="GO" id="GO:0009086">
    <property type="term" value="P:methionine biosynthetic process"/>
    <property type="evidence" value="ECO:0007669"/>
    <property type="project" value="InterPro"/>
</dbReference>
<keyword evidence="6" id="KW-1185">Reference proteome</keyword>
<sequence length="564" mass="63897">MPLSSTVVGCFPKPSYLHIPDWFKTSHSGTFTEDYNRFLETSSREETEDLIKRATKDIIDIQAEAGIDVISDGELRRESYILHFCRALKGLDFHNLFSKNCRDGACVTDVPRIIGRVTPRESEAWVWKEWKFSQDLSPLPMKITIPGPMTIINSTEDQYYNDDRALGKVLAEIINSEIKALVSAGCRCIQVIEYFIALALDNLTIFRRSAFLMPLSTTVIGSFRKPSYLQIPDWFQPAYAENFPREYNRFLQSFSSTDIEELYIRAIREVIEIQSKAGLDVITDGEVRRENYIHYFCRKLNGFDFKSLCLTSIRDDAATILLPQIVGEVSAQENEGWVWKEWKSSQVLSKLPVKITLPGPMTIAHTVVDQYYRDRKVLGAVLTKILNREIKALVSVGCKVIQVDEPVLMRFPNEALDYGIDQLSTCFDGVTSPDVVKAVHLCCGYPTYLDQDDYKKADRDGYLTLADKLDAAGFDEISIEDAHRHNDLSLFEHFKKSKVVLGVVKIACSKVESVEEIRSRLKQVLTVLPAERLVVAPDCGLGFLPTDLAKQKLFNMVQAAKSLP</sequence>
<dbReference type="SUPFAM" id="SSF51726">
    <property type="entry name" value="UROD/MetE-like"/>
    <property type="match status" value="2"/>
</dbReference>
<dbReference type="EMBL" id="CALNXJ010000053">
    <property type="protein sequence ID" value="CAH3153481.1"/>
    <property type="molecule type" value="Genomic_DNA"/>
</dbReference>
<evidence type="ECO:0000256" key="3">
    <source>
        <dbReference type="ARBA" id="ARBA00022833"/>
    </source>
</evidence>
<dbReference type="Gene3D" id="3.20.20.210">
    <property type="match status" value="2"/>
</dbReference>
<accession>A0AAU9XQC0</accession>
<proteinExistence type="predicted"/>
<dbReference type="GO" id="GO:0008270">
    <property type="term" value="F:zinc ion binding"/>
    <property type="evidence" value="ECO:0007669"/>
    <property type="project" value="InterPro"/>
</dbReference>
<evidence type="ECO:0000256" key="2">
    <source>
        <dbReference type="ARBA" id="ARBA00022723"/>
    </source>
</evidence>
<comment type="cofactor">
    <cofactor evidence="1">
        <name>Zn(2+)</name>
        <dbReference type="ChEBI" id="CHEBI:29105"/>
    </cofactor>
</comment>